<dbReference type="Pfam" id="PF13676">
    <property type="entry name" value="TIR_2"/>
    <property type="match status" value="1"/>
</dbReference>
<feature type="domain" description="TIR" evidence="2">
    <location>
        <begin position="6"/>
        <end position="140"/>
    </location>
</feature>
<dbReference type="InterPro" id="IPR026367">
    <property type="entry name" value="FxsC_C"/>
</dbReference>
<protein>
    <submittedName>
        <fullName evidence="3">TIR-like protein FxsC</fullName>
    </submittedName>
</protein>
<keyword evidence="4" id="KW-1185">Reference proteome</keyword>
<dbReference type="Proteomes" id="UP001138997">
    <property type="component" value="Unassembled WGS sequence"/>
</dbReference>
<reference evidence="3" key="1">
    <citation type="submission" date="2021-11" db="EMBL/GenBank/DDBJ databases">
        <title>Streptomyces corallinus and Kineosporia corallina sp. nov., two new coral-derived marine actinobacteria.</title>
        <authorList>
            <person name="Buangrab K."/>
            <person name="Sutthacheep M."/>
            <person name="Yeemin T."/>
            <person name="Harunari E."/>
            <person name="Igarashi Y."/>
            <person name="Sripreechasak P."/>
            <person name="Kanchanasin P."/>
            <person name="Tanasupawat S."/>
            <person name="Phongsopitanun W."/>
        </authorList>
    </citation>
    <scope>NUCLEOTIDE SEQUENCE</scope>
    <source>
        <strain evidence="3">JCM 31032</strain>
    </source>
</reference>
<accession>A0A9X1NKW0</accession>
<proteinExistence type="predicted"/>
<dbReference type="EMBL" id="JAJOMB010000019">
    <property type="protein sequence ID" value="MCD5315036.1"/>
    <property type="molecule type" value="Genomic_DNA"/>
</dbReference>
<dbReference type="GO" id="GO:0007165">
    <property type="term" value="P:signal transduction"/>
    <property type="evidence" value="ECO:0007669"/>
    <property type="project" value="InterPro"/>
</dbReference>
<evidence type="ECO:0000313" key="4">
    <source>
        <dbReference type="Proteomes" id="UP001138997"/>
    </source>
</evidence>
<evidence type="ECO:0000259" key="2">
    <source>
        <dbReference type="Pfam" id="PF13676"/>
    </source>
</evidence>
<evidence type="ECO:0000256" key="1">
    <source>
        <dbReference type="SAM" id="MobiDB-lite"/>
    </source>
</evidence>
<dbReference type="InterPro" id="IPR047603">
    <property type="entry name" value="FxsC_N"/>
</dbReference>
<dbReference type="NCBIfam" id="TIGR04276">
    <property type="entry name" value="FxsC_Cterm"/>
    <property type="match status" value="1"/>
</dbReference>
<comment type="caution">
    <text evidence="3">The sequence shown here is derived from an EMBL/GenBank/DDBJ whole genome shotgun (WGS) entry which is preliminary data.</text>
</comment>
<name>A0A9X1NKW0_9ACTN</name>
<evidence type="ECO:0000313" key="3">
    <source>
        <dbReference type="EMBL" id="MCD5315036.1"/>
    </source>
</evidence>
<dbReference type="InterPro" id="IPR000157">
    <property type="entry name" value="TIR_dom"/>
</dbReference>
<dbReference type="InterPro" id="IPR035897">
    <property type="entry name" value="Toll_tir_struct_dom_sf"/>
</dbReference>
<dbReference type="Gene3D" id="3.40.50.10140">
    <property type="entry name" value="Toll/interleukin-1 receptor homology (TIR) domain"/>
    <property type="match status" value="1"/>
</dbReference>
<dbReference type="RefSeq" id="WP_231447842.1">
    <property type="nucleotide sequence ID" value="NZ_JAJOMB010000019.1"/>
</dbReference>
<dbReference type="NCBIfam" id="NF040588">
    <property type="entry name" value="FxsC_Nterm"/>
    <property type="match status" value="1"/>
</dbReference>
<sequence length="443" mass="49800">MAPLFFLSYARGVDDSYVSRFYRDFVSEIRRQSGNRREDVGFRDMNSIETGDLWLDTLTEALAQAKTFVALCSPTYYASEACGQEWAAYQSRLDRYHRERGRLPTTILPVIWVPGPQQPEAVGQIQHDDLGSETYSQEGLHFLLRLSKYQDEYQQVLIHLSRRVIAMAEQYDLPEEPGLDLSGVSSPFLPQVRDSAAARMSSSPVPGATATPAGVPTRGFGTTWAPATVRGGPRHVNFVIAAATSADMALHRRDLQQYGPDSYDWSPYRPQLHQRICVFAQTIAAGQDLTSGLARADEIEELLDQANEANELVVLLIDVWATRLDAYRLQLSRYDLRNEPTSPMMVPWSSSDPETFENSEELRVDLFQTFPRNLTRRDDLIRTEIADPDAFQRELVSALTEAQSRVFRLRPVVQRAGGDVLTERPVLGLPRAPGDPPDGRVQP</sequence>
<dbReference type="AlphaFoldDB" id="A0A9X1NKW0"/>
<organism evidence="3 4">
    <name type="scientific">Kineosporia babensis</name>
    <dbReference type="NCBI Taxonomy" id="499548"/>
    <lineage>
        <taxon>Bacteria</taxon>
        <taxon>Bacillati</taxon>
        <taxon>Actinomycetota</taxon>
        <taxon>Actinomycetes</taxon>
        <taxon>Kineosporiales</taxon>
        <taxon>Kineosporiaceae</taxon>
        <taxon>Kineosporia</taxon>
    </lineage>
</organism>
<gene>
    <name evidence="3" type="ORF">LR394_29440</name>
</gene>
<feature type="region of interest" description="Disordered" evidence="1">
    <location>
        <begin position="422"/>
        <end position="443"/>
    </location>
</feature>
<dbReference type="SUPFAM" id="SSF52200">
    <property type="entry name" value="Toll/Interleukin receptor TIR domain"/>
    <property type="match status" value="1"/>
</dbReference>